<evidence type="ECO:0000313" key="1">
    <source>
        <dbReference type="EMBL" id="UWP85947.1"/>
    </source>
</evidence>
<dbReference type="EMBL" id="CP073720">
    <property type="protein sequence ID" value="UWP85947.1"/>
    <property type="molecule type" value="Genomic_DNA"/>
</dbReference>
<proteinExistence type="predicted"/>
<reference evidence="1" key="2">
    <citation type="submission" date="2022-09" db="EMBL/GenBank/DDBJ databases">
        <title>Biosynthetic gene clusters of Dactylosporangioum fulvum.</title>
        <authorList>
            <person name="Caradec T."/>
        </authorList>
    </citation>
    <scope>NUCLEOTIDE SEQUENCE</scope>
    <source>
        <strain evidence="1">NRRL B-16292</strain>
    </source>
</reference>
<gene>
    <name evidence="1" type="ORF">Dfulv_17510</name>
</gene>
<organism evidence="1 2">
    <name type="scientific">Dactylosporangium fulvum</name>
    <dbReference type="NCBI Taxonomy" id="53359"/>
    <lineage>
        <taxon>Bacteria</taxon>
        <taxon>Bacillati</taxon>
        <taxon>Actinomycetota</taxon>
        <taxon>Actinomycetes</taxon>
        <taxon>Micromonosporales</taxon>
        <taxon>Micromonosporaceae</taxon>
        <taxon>Dactylosporangium</taxon>
    </lineage>
</organism>
<accession>A0ABY5W8R4</accession>
<dbReference type="Proteomes" id="UP001059617">
    <property type="component" value="Chromosome"/>
</dbReference>
<evidence type="ECO:0000313" key="2">
    <source>
        <dbReference type="Proteomes" id="UP001059617"/>
    </source>
</evidence>
<name>A0ABY5W8R4_9ACTN</name>
<keyword evidence="2" id="KW-1185">Reference proteome</keyword>
<protein>
    <submittedName>
        <fullName evidence="1">Uncharacterized protein</fullName>
    </submittedName>
</protein>
<sequence>MSTVSLSMLADLLLGELEKHCADPSPVRDRSETELVDLVHRRGDADAFMAVRITHALQRLRRPAGPGGEAWRTGDAVHDALIVLGGYAHLCDLRKRVAA</sequence>
<dbReference type="RefSeq" id="WP_259864373.1">
    <property type="nucleotide sequence ID" value="NZ_BAAAST010000036.1"/>
</dbReference>
<reference evidence="1" key="1">
    <citation type="submission" date="2021-04" db="EMBL/GenBank/DDBJ databases">
        <authorList>
            <person name="Hartkoorn R.C."/>
            <person name="Beaudoing E."/>
            <person name="Hot D."/>
        </authorList>
    </citation>
    <scope>NUCLEOTIDE SEQUENCE</scope>
    <source>
        <strain evidence="1">NRRL B-16292</strain>
    </source>
</reference>